<dbReference type="Pfam" id="PF01399">
    <property type="entry name" value="PCI"/>
    <property type="match status" value="1"/>
</dbReference>
<reference evidence="4" key="1">
    <citation type="submission" date="2020-09" db="EMBL/GenBank/DDBJ databases">
        <authorList>
            <person name="Kikuchi T."/>
        </authorList>
    </citation>
    <scope>NUCLEOTIDE SEQUENCE</scope>
    <source>
        <strain evidence="4">SH1</strain>
    </source>
</reference>
<comment type="similarity">
    <text evidence="1">Belongs to the CSN12 family.</text>
</comment>
<dbReference type="PANTHER" id="PTHR12732">
    <property type="entry name" value="UNCHARACTERIZED PROTEASOME COMPONENT REGION PCI-CONTAINING"/>
    <property type="match status" value="1"/>
</dbReference>
<dbReference type="PROSITE" id="PS50250">
    <property type="entry name" value="PCI"/>
    <property type="match status" value="1"/>
</dbReference>
<dbReference type="GO" id="GO:0003690">
    <property type="term" value="F:double-stranded DNA binding"/>
    <property type="evidence" value="ECO:0007669"/>
    <property type="project" value="InterPro"/>
</dbReference>
<dbReference type="EMBL" id="CAJFCW020000006">
    <property type="protein sequence ID" value="CAG9125963.1"/>
    <property type="molecule type" value="Genomic_DNA"/>
</dbReference>
<dbReference type="SMART" id="SM00753">
    <property type="entry name" value="PAM"/>
    <property type="match status" value="1"/>
</dbReference>
<dbReference type="InterPro" id="IPR036388">
    <property type="entry name" value="WH-like_DNA-bd_sf"/>
</dbReference>
<dbReference type="GO" id="GO:0070390">
    <property type="term" value="C:transcription export complex 2"/>
    <property type="evidence" value="ECO:0007669"/>
    <property type="project" value="TreeGrafter"/>
</dbReference>
<dbReference type="EMBL" id="CAJFDH010000006">
    <property type="protein sequence ID" value="CAD5229183.1"/>
    <property type="molecule type" value="Genomic_DNA"/>
</dbReference>
<keyword evidence="5" id="KW-1185">Reference proteome</keyword>
<evidence type="ECO:0000259" key="3">
    <source>
        <dbReference type="PROSITE" id="PS50250"/>
    </source>
</evidence>
<dbReference type="PANTHER" id="PTHR12732:SF0">
    <property type="entry name" value="PCI DOMAIN-CONTAINING PROTEIN 2"/>
    <property type="match status" value="1"/>
</dbReference>
<dbReference type="OrthoDB" id="10252687at2759"/>
<dbReference type="Proteomes" id="UP000783686">
    <property type="component" value="Unassembled WGS sequence"/>
</dbReference>
<evidence type="ECO:0000256" key="1">
    <source>
        <dbReference type="ARBA" id="ARBA00025771"/>
    </source>
</evidence>
<dbReference type="GO" id="GO:0003723">
    <property type="term" value="F:RNA binding"/>
    <property type="evidence" value="ECO:0007669"/>
    <property type="project" value="InterPro"/>
</dbReference>
<organism evidence="4 5">
    <name type="scientific">Bursaphelenchus okinawaensis</name>
    <dbReference type="NCBI Taxonomy" id="465554"/>
    <lineage>
        <taxon>Eukaryota</taxon>
        <taxon>Metazoa</taxon>
        <taxon>Ecdysozoa</taxon>
        <taxon>Nematoda</taxon>
        <taxon>Chromadorea</taxon>
        <taxon>Rhabditida</taxon>
        <taxon>Tylenchina</taxon>
        <taxon>Tylenchomorpha</taxon>
        <taxon>Aphelenchoidea</taxon>
        <taxon>Aphelenchoididae</taxon>
        <taxon>Bursaphelenchus</taxon>
    </lineage>
</organism>
<dbReference type="GO" id="GO:0006368">
    <property type="term" value="P:transcription elongation by RNA polymerase II"/>
    <property type="evidence" value="ECO:0007669"/>
    <property type="project" value="TreeGrafter"/>
</dbReference>
<comment type="caution">
    <text evidence="4">The sequence shown here is derived from an EMBL/GenBank/DDBJ whole genome shotgun (WGS) entry which is preliminary data.</text>
</comment>
<accession>A0A811LQP8</accession>
<dbReference type="AlphaFoldDB" id="A0A811LQP8"/>
<proteinExistence type="inferred from homology"/>
<evidence type="ECO:0000313" key="5">
    <source>
        <dbReference type="Proteomes" id="UP000614601"/>
    </source>
</evidence>
<sequence>MAARIFNEYYGQVIDLLLARDWASSEEAADLLSCEGPHVNNVALQVLNIDEEFDERRIDDEVFDDLVALHLKVLYFLGRNEYHDAFNAQKALLQYFQKEILSEEKDVNWFVPILFVLCKDLRVVASMADKAREVIDEDEKSFYEEAANPIMECYRICVADGRNAVEISKKVAILNLTNQLFRIYYRINRLSLLKPLIRAIDVSKDSKLYSLFSKLDKVTYNYYVGRKAIFDNNLELAEESLSYAFANCPQQCASNKKLILLYLIPVKMFLGVTPTQELLETYGLSCFRDIVVAVRDGNLKLFETALRSQENFFIDSGIFLMLEKLKLITFLNLVRTISIILDTHQLKLDAIRSVLDGLEYKMDNDEISCVVANLIMQKKIKGYISYNHQTVVLSKKDAFPNLKK</sequence>
<dbReference type="Proteomes" id="UP000614601">
    <property type="component" value="Unassembled WGS sequence"/>
</dbReference>
<dbReference type="GO" id="GO:0000973">
    <property type="term" value="P:post-transcriptional tethering of RNA polymerase II gene DNA at nuclear periphery"/>
    <property type="evidence" value="ECO:0007669"/>
    <property type="project" value="TreeGrafter"/>
</dbReference>
<evidence type="ECO:0000313" key="4">
    <source>
        <dbReference type="EMBL" id="CAD5229183.1"/>
    </source>
</evidence>
<protein>
    <recommendedName>
        <fullName evidence="2">CSN12-like protein</fullName>
    </recommendedName>
</protein>
<feature type="domain" description="PCI" evidence="3">
    <location>
        <begin position="218"/>
        <end position="398"/>
    </location>
</feature>
<gene>
    <name evidence="4" type="ORF">BOKJ2_LOCUS13242</name>
</gene>
<dbReference type="InterPro" id="IPR045114">
    <property type="entry name" value="Csn12-like"/>
</dbReference>
<evidence type="ECO:0000256" key="2">
    <source>
        <dbReference type="ARBA" id="ARBA00033214"/>
    </source>
</evidence>
<dbReference type="GO" id="GO:0016973">
    <property type="term" value="P:poly(A)+ mRNA export from nucleus"/>
    <property type="evidence" value="ECO:0007669"/>
    <property type="project" value="TreeGrafter"/>
</dbReference>
<name>A0A811LQP8_9BILA</name>
<dbReference type="InterPro" id="IPR000717">
    <property type="entry name" value="PCI_dom"/>
</dbReference>
<dbReference type="Gene3D" id="1.10.10.10">
    <property type="entry name" value="Winged helix-like DNA-binding domain superfamily/Winged helix DNA-binding domain"/>
    <property type="match status" value="1"/>
</dbReference>